<dbReference type="EMBL" id="BTSX01000006">
    <property type="protein sequence ID" value="GMT07625.1"/>
    <property type="molecule type" value="Genomic_DNA"/>
</dbReference>
<evidence type="ECO:0000313" key="1">
    <source>
        <dbReference type="EMBL" id="GMT07625.1"/>
    </source>
</evidence>
<dbReference type="Proteomes" id="UP001432027">
    <property type="component" value="Unassembled WGS sequence"/>
</dbReference>
<reference evidence="1" key="1">
    <citation type="submission" date="2023-10" db="EMBL/GenBank/DDBJ databases">
        <title>Genome assembly of Pristionchus species.</title>
        <authorList>
            <person name="Yoshida K."/>
            <person name="Sommer R.J."/>
        </authorList>
    </citation>
    <scope>NUCLEOTIDE SEQUENCE</scope>
    <source>
        <strain evidence="1">RS0144</strain>
    </source>
</reference>
<accession>A0AAV5UKL3</accession>
<sequence length="113" mass="12329">MEVASGRSAPWLSSVASIDGGEWRRHAAILLANLAHSPFAMQCVRRFGEELASCGRDAAADFCFLSVSLLTGQDIFSQFDHHLNFSIVASIRKRIALLHASLPDEIAESSELE</sequence>
<protein>
    <submittedName>
        <fullName evidence="1">Uncharacterized protein</fullName>
    </submittedName>
</protein>
<name>A0AAV5UKL3_9BILA</name>
<gene>
    <name evidence="1" type="ORF">PENTCL1PPCAC_29799</name>
</gene>
<evidence type="ECO:0000313" key="2">
    <source>
        <dbReference type="Proteomes" id="UP001432027"/>
    </source>
</evidence>
<keyword evidence="2" id="KW-1185">Reference proteome</keyword>
<comment type="caution">
    <text evidence="1">The sequence shown here is derived from an EMBL/GenBank/DDBJ whole genome shotgun (WGS) entry which is preliminary data.</text>
</comment>
<organism evidence="1 2">
    <name type="scientific">Pristionchus entomophagus</name>
    <dbReference type="NCBI Taxonomy" id="358040"/>
    <lineage>
        <taxon>Eukaryota</taxon>
        <taxon>Metazoa</taxon>
        <taxon>Ecdysozoa</taxon>
        <taxon>Nematoda</taxon>
        <taxon>Chromadorea</taxon>
        <taxon>Rhabditida</taxon>
        <taxon>Rhabditina</taxon>
        <taxon>Diplogasteromorpha</taxon>
        <taxon>Diplogasteroidea</taxon>
        <taxon>Neodiplogasteridae</taxon>
        <taxon>Pristionchus</taxon>
    </lineage>
</organism>
<dbReference type="AlphaFoldDB" id="A0AAV5UKL3"/>
<proteinExistence type="predicted"/>